<dbReference type="InterPro" id="IPR015915">
    <property type="entry name" value="Kelch-typ_b-propeller"/>
</dbReference>
<dbReference type="GO" id="GO:1902929">
    <property type="term" value="C:plasma membrane of growing cell tip"/>
    <property type="evidence" value="ECO:0007669"/>
    <property type="project" value="TreeGrafter"/>
</dbReference>
<dbReference type="SMART" id="SM00326">
    <property type="entry name" value="SH3"/>
    <property type="match status" value="1"/>
</dbReference>
<dbReference type="EMBL" id="KB469299">
    <property type="protein sequence ID" value="EPQ57681.1"/>
    <property type="molecule type" value="Genomic_DNA"/>
</dbReference>
<keyword evidence="8" id="KW-1185">Reference proteome</keyword>
<evidence type="ECO:0000259" key="6">
    <source>
        <dbReference type="PROSITE" id="PS50002"/>
    </source>
</evidence>
<dbReference type="SUPFAM" id="SSF117281">
    <property type="entry name" value="Kelch motif"/>
    <property type="match status" value="1"/>
</dbReference>
<dbReference type="Pfam" id="PF20842">
    <property type="entry name" value="Rax2_2"/>
    <property type="match status" value="1"/>
</dbReference>
<evidence type="ECO:0000256" key="3">
    <source>
        <dbReference type="SAM" id="MobiDB-lite"/>
    </source>
</evidence>
<keyword evidence="4" id="KW-0472">Membrane</keyword>
<keyword evidence="5" id="KW-0732">Signal</keyword>
<dbReference type="InterPro" id="IPR024982">
    <property type="entry name" value="Rax2-like_C"/>
</dbReference>
<evidence type="ECO:0000256" key="1">
    <source>
        <dbReference type="ARBA" id="ARBA00022443"/>
    </source>
</evidence>
<dbReference type="SUPFAM" id="SSF75011">
    <property type="entry name" value="3-carboxy-cis,cis-mucoante lactonizing enzyme"/>
    <property type="match status" value="1"/>
</dbReference>
<accession>S7QCT3</accession>
<dbReference type="InterPro" id="IPR048266">
    <property type="entry name" value="Rax2-like_second"/>
</dbReference>
<dbReference type="InterPro" id="IPR001452">
    <property type="entry name" value="SH3_domain"/>
</dbReference>
<dbReference type="PANTHER" id="PTHR31778">
    <property type="entry name" value="BUD SITE SELECTION PROTEIN RAX2"/>
    <property type="match status" value="1"/>
</dbReference>
<organism evidence="7 8">
    <name type="scientific">Gloeophyllum trabeum (strain ATCC 11539 / FP-39264 / Madison 617)</name>
    <name type="common">Brown rot fungus</name>
    <dbReference type="NCBI Taxonomy" id="670483"/>
    <lineage>
        <taxon>Eukaryota</taxon>
        <taxon>Fungi</taxon>
        <taxon>Dikarya</taxon>
        <taxon>Basidiomycota</taxon>
        <taxon>Agaricomycotina</taxon>
        <taxon>Agaricomycetes</taxon>
        <taxon>Gloeophyllales</taxon>
        <taxon>Gloeophyllaceae</taxon>
        <taxon>Gloeophyllum</taxon>
    </lineage>
</organism>
<feature type="chain" id="PRO_5004544391" description="SH3 domain-containing protein" evidence="5">
    <location>
        <begin position="29"/>
        <end position="1422"/>
    </location>
</feature>
<dbReference type="Pfam" id="PF12768">
    <property type="entry name" value="Rax2"/>
    <property type="match status" value="3"/>
</dbReference>
<feature type="domain" description="SH3" evidence="6">
    <location>
        <begin position="1365"/>
        <end position="1422"/>
    </location>
</feature>
<evidence type="ECO:0000256" key="5">
    <source>
        <dbReference type="SAM" id="SignalP"/>
    </source>
</evidence>
<feature type="transmembrane region" description="Helical" evidence="4">
    <location>
        <begin position="1243"/>
        <end position="1274"/>
    </location>
</feature>
<feature type="signal peptide" evidence="5">
    <location>
        <begin position="1"/>
        <end position="28"/>
    </location>
</feature>
<dbReference type="Gene3D" id="2.30.30.40">
    <property type="entry name" value="SH3 Domains"/>
    <property type="match status" value="1"/>
</dbReference>
<dbReference type="InterPro" id="IPR048265">
    <property type="entry name" value="Rax2-like_third"/>
</dbReference>
<dbReference type="SUPFAM" id="SSF50044">
    <property type="entry name" value="SH3-domain"/>
    <property type="match status" value="1"/>
</dbReference>
<dbReference type="Proteomes" id="UP000030669">
    <property type="component" value="Unassembled WGS sequence"/>
</dbReference>
<reference evidence="7 8" key="1">
    <citation type="journal article" date="2012" name="Science">
        <title>The Paleozoic origin of enzymatic lignin decomposition reconstructed from 31 fungal genomes.</title>
        <authorList>
            <person name="Floudas D."/>
            <person name="Binder M."/>
            <person name="Riley R."/>
            <person name="Barry K."/>
            <person name="Blanchette R.A."/>
            <person name="Henrissat B."/>
            <person name="Martinez A.T."/>
            <person name="Otillar R."/>
            <person name="Spatafora J.W."/>
            <person name="Yadav J.S."/>
            <person name="Aerts A."/>
            <person name="Benoit I."/>
            <person name="Boyd A."/>
            <person name="Carlson A."/>
            <person name="Copeland A."/>
            <person name="Coutinho P.M."/>
            <person name="de Vries R.P."/>
            <person name="Ferreira P."/>
            <person name="Findley K."/>
            <person name="Foster B."/>
            <person name="Gaskell J."/>
            <person name="Glotzer D."/>
            <person name="Gorecki P."/>
            <person name="Heitman J."/>
            <person name="Hesse C."/>
            <person name="Hori C."/>
            <person name="Igarashi K."/>
            <person name="Jurgens J.A."/>
            <person name="Kallen N."/>
            <person name="Kersten P."/>
            <person name="Kohler A."/>
            <person name="Kuees U."/>
            <person name="Kumar T.K.A."/>
            <person name="Kuo A."/>
            <person name="LaButti K."/>
            <person name="Larrondo L.F."/>
            <person name="Lindquist E."/>
            <person name="Ling A."/>
            <person name="Lombard V."/>
            <person name="Lucas S."/>
            <person name="Lundell T."/>
            <person name="Martin R."/>
            <person name="McLaughlin D.J."/>
            <person name="Morgenstern I."/>
            <person name="Morin E."/>
            <person name="Murat C."/>
            <person name="Nagy L.G."/>
            <person name="Nolan M."/>
            <person name="Ohm R.A."/>
            <person name="Patyshakuliyeva A."/>
            <person name="Rokas A."/>
            <person name="Ruiz-Duenas F.J."/>
            <person name="Sabat G."/>
            <person name="Salamov A."/>
            <person name="Samejima M."/>
            <person name="Schmutz J."/>
            <person name="Slot J.C."/>
            <person name="St John F."/>
            <person name="Stenlid J."/>
            <person name="Sun H."/>
            <person name="Sun S."/>
            <person name="Syed K."/>
            <person name="Tsang A."/>
            <person name="Wiebenga A."/>
            <person name="Young D."/>
            <person name="Pisabarro A."/>
            <person name="Eastwood D.C."/>
            <person name="Martin F."/>
            <person name="Cullen D."/>
            <person name="Grigoriev I.V."/>
            <person name="Hibbett D.S."/>
        </authorList>
    </citation>
    <scope>NUCLEOTIDE SEQUENCE [LARGE SCALE GENOMIC DNA]</scope>
    <source>
        <strain evidence="7 8">ATCC 11539</strain>
    </source>
</reference>
<keyword evidence="1 2" id="KW-0728">SH3 domain</keyword>
<proteinExistence type="predicted"/>
<dbReference type="STRING" id="670483.S7QCT3"/>
<keyword evidence="4" id="KW-0812">Transmembrane</keyword>
<dbReference type="Gene3D" id="2.120.10.80">
    <property type="entry name" value="Kelch-type beta propeller"/>
    <property type="match status" value="1"/>
</dbReference>
<dbReference type="Pfam" id="PF20843">
    <property type="entry name" value="Rax2_3"/>
    <property type="match status" value="1"/>
</dbReference>
<dbReference type="OMA" id="NMYTPGC"/>
<dbReference type="PANTHER" id="PTHR31778:SF2">
    <property type="entry name" value="BUD SITE SELECTION PROTEIN RAX2"/>
    <property type="match status" value="1"/>
</dbReference>
<evidence type="ECO:0000256" key="4">
    <source>
        <dbReference type="SAM" id="Phobius"/>
    </source>
</evidence>
<dbReference type="Pfam" id="PF00018">
    <property type="entry name" value="SH3_1"/>
    <property type="match status" value="1"/>
</dbReference>
<evidence type="ECO:0000256" key="2">
    <source>
        <dbReference type="PROSITE-ProRule" id="PRU00192"/>
    </source>
</evidence>
<sequence>MKPSTPSLSSRIIPLLAAALVFPNVVLAALPQVDFDRMGSVGLGGAFAGLDLFDNSTVSFDPSTSSLLSRSSNGSLSSLGSTNAGGRISAGCAISNVIYVGGAFSSIGGVSASNVASYDTSSDSFSALGSAGPNGEVLALYCDTSSKKVWAGGHFSSPGSSVAVWDTDSKSWAAAPFGGLSGASATVNSITTNSAGASLFFAGSFITSFQGNGSVVNGTNNPNVPYSQGATPYSSSLVPVPLQNAQVEGSPSTSDSQFSNIQNILCPSGPDGPGETWFAADGNTAVITVRTYTSLSASGVRLGNTFLDGRGTTGFSVTTIPDNTVQTLHYVNPQNGQNQTCSGTCPLLTDSSILYQDFLFDGPLNITGVQISLSEWQGAGPGLHMLQLLSSGAFASAVGGQNGASCFAPNPSNTSSTGTWTEKDANTQIAGTVQAVLVSDVAVGTSPSSGPSFTWMPYVSASGDYDVNLLVPGCSTFQDCALRTSVQVTVFPGGGMQPWVTTVSQQNTDDATALIYSGPIYPTSPDFVTTITMTLAENTAGQGQNGQYELVADRVQLLLRSANTTGSSSSSGNGTAGASGTRSGFGFFEWPLSSNSNVNATTNLANSTETALDTIGFDLLNGLGGTSSLTSSSVAVAAVAHHPSGTVFIGGNFTLNSGATHIAAYNNGALSALSNNGLNGAVTSLVVDGDTLYVGGSFTDTTTGSTQGKLRGVAMYDVQSKQWSAMQAGVNGAVASLAYSDGQVQLAGNFTEILSSSGSSSGTSAAGIAVWDVSRSSWINSGGFLVGSMTFIGNGTAPSKGQNQSQIMAGNVAASLKYGAPGFVMLQTGGSDGVPEVEPLSLPLGSDVPSGSAAATTSRRRSHISAVTAGWISNVRFPKLFSRQSSGASTLPAPPSASAPAVLTGAFWKNASSGHELVIIGGNFSSTSGSSEARGVAIYDPTSSTLTALQGPQVNGTVRALYVQDNSLYVGGQFILSGQSVSGFAVYDLEQQQWKSSQPPSLQLSSGTPVVRSISASTSSSSLIIVAGSFSTAGSLTCHGICSWDTSTNAWAGLGNGITGEVASVAYAGNNQETLVAGGVITLSDNTAANVAQYTFSNTSWAAVGNGEDIPGPVTAVEVNDGNSSSIFAAGRSSDGSSSFLSFWNGAKWSNVGSTLESRSNVSQLTMVPLQNTHSSNGIIEPDRMLLVSGYLADSSFGNASSALFDGQNFIPYIMTTTTSGDPGMVSQLFHSLTTFSFTQKHFLAVGIVILISIAIAAGVVFLLVLIGILWTIFSRRDDTVAKFDAAEDDDDSSAHHRPSSLLAHINAATRNTIIGSTSPFGVYNAEKEEEAVGAGRITSPEPDPQFMRAETPSDAVIGGTTGEEAYRPAHARYSFEGIGEGELPVRAGQELDVLDDRDASWWYARDPRTGQEGVVPAAYLY</sequence>
<dbReference type="OrthoDB" id="2503993at2759"/>
<keyword evidence="4" id="KW-1133">Transmembrane helix</keyword>
<evidence type="ECO:0000313" key="8">
    <source>
        <dbReference type="Proteomes" id="UP000030669"/>
    </source>
</evidence>
<evidence type="ECO:0000313" key="7">
    <source>
        <dbReference type="EMBL" id="EPQ57681.1"/>
    </source>
</evidence>
<dbReference type="KEGG" id="gtr:GLOTRDRAFT_37689"/>
<feature type="region of interest" description="Disordered" evidence="3">
    <location>
        <begin position="1332"/>
        <end position="1364"/>
    </location>
</feature>
<protein>
    <recommendedName>
        <fullName evidence="6">SH3 domain-containing protein</fullName>
    </recommendedName>
</protein>
<dbReference type="GeneID" id="19305787"/>
<name>S7QCT3_GLOTA</name>
<dbReference type="HOGENOM" id="CLU_005863_1_0_1"/>
<dbReference type="InterPro" id="IPR036028">
    <property type="entry name" value="SH3-like_dom_sf"/>
</dbReference>
<gene>
    <name evidence="7" type="ORF">GLOTRDRAFT_37689</name>
</gene>
<dbReference type="eggNOG" id="ENOG502QQZD">
    <property type="taxonomic scope" value="Eukaryota"/>
</dbReference>
<dbReference type="PROSITE" id="PS50002">
    <property type="entry name" value="SH3"/>
    <property type="match status" value="1"/>
</dbReference>
<dbReference type="RefSeq" id="XP_007863895.1">
    <property type="nucleotide sequence ID" value="XM_007865704.1"/>
</dbReference>